<proteinExistence type="predicted"/>
<organism evidence="1">
    <name type="scientific">Sulfurovum sp. enrichment culture clone C5</name>
    <dbReference type="NCBI Taxonomy" id="497650"/>
    <lineage>
        <taxon>Bacteria</taxon>
        <taxon>Pseudomonadati</taxon>
        <taxon>Campylobacterota</taxon>
        <taxon>Epsilonproteobacteria</taxon>
        <taxon>Campylobacterales</taxon>
        <taxon>Sulfurovaceae</taxon>
        <taxon>Sulfurovum</taxon>
        <taxon>environmental samples</taxon>
    </lineage>
</organism>
<reference evidence="1" key="1">
    <citation type="submission" date="2015-11" db="EMBL/GenBank/DDBJ databases">
        <authorList>
            <person name="Zhang Y."/>
            <person name="Guo Z."/>
        </authorList>
    </citation>
    <scope>NUCLEOTIDE SEQUENCE</scope>
    <source>
        <strain evidence="1">BN30871</strain>
    </source>
</reference>
<gene>
    <name evidence="1" type="ORF">BN3087_220025</name>
</gene>
<evidence type="ECO:0000313" key="1">
    <source>
        <dbReference type="EMBL" id="CUV65208.1"/>
    </source>
</evidence>
<sequence length="73" mass="8305">MRNCPFCGGDSARVFEKDEKPTRGEQPQCYVRCNKCFARGPIKELAALAMMSWNGDDLRDNKTKSLFEGENNE</sequence>
<evidence type="ECO:0008006" key="2">
    <source>
        <dbReference type="Google" id="ProtNLM"/>
    </source>
</evidence>
<name>A0A0S4XMM9_9BACT</name>
<dbReference type="AlphaFoldDB" id="A0A0S4XMM9"/>
<protein>
    <recommendedName>
        <fullName evidence="2">Restriction alleviation protein, Lar family</fullName>
    </recommendedName>
</protein>
<dbReference type="EMBL" id="FAXN01000021">
    <property type="protein sequence ID" value="CUV65208.1"/>
    <property type="molecule type" value="Genomic_DNA"/>
</dbReference>
<accession>A0A0S4XMM9</accession>
<dbReference type="Pfam" id="PF14354">
    <property type="entry name" value="Lar_restr_allev"/>
    <property type="match status" value="1"/>
</dbReference>